<evidence type="ECO:0000259" key="8">
    <source>
        <dbReference type="PROSITE" id="PS50928"/>
    </source>
</evidence>
<comment type="subcellular location">
    <subcellularLocation>
        <location evidence="1 7">Cell membrane</location>
        <topology evidence="1 7">Multi-pass membrane protein</topology>
    </subcellularLocation>
</comment>
<evidence type="ECO:0000256" key="7">
    <source>
        <dbReference type="RuleBase" id="RU363032"/>
    </source>
</evidence>
<feature type="transmembrane region" description="Helical" evidence="7">
    <location>
        <begin position="12"/>
        <end position="31"/>
    </location>
</feature>
<name>A0A564WS55_9FIRM</name>
<feature type="transmembrane region" description="Helical" evidence="7">
    <location>
        <begin position="106"/>
        <end position="126"/>
    </location>
</feature>
<reference evidence="9 10" key="1">
    <citation type="submission" date="2019-07" db="EMBL/GenBank/DDBJ databases">
        <authorList>
            <person name="Chang H.-W."/>
            <person name="Raman A."/>
            <person name="Venkatesh S."/>
            <person name="Gehrig J."/>
        </authorList>
    </citation>
    <scope>NUCLEOTIDE SEQUENCE [LARGE SCALE GENOMIC DNA]</scope>
    <source>
        <strain evidence="9">Blautia_wexlerae_LFYP_14</strain>
    </source>
</reference>
<protein>
    <submittedName>
        <fullName evidence="9">Lactose transport system permease protein LacF</fullName>
    </submittedName>
</protein>
<dbReference type="Pfam" id="PF00528">
    <property type="entry name" value="BPD_transp_1"/>
    <property type="match status" value="1"/>
</dbReference>
<accession>A0A564WS55</accession>
<comment type="similarity">
    <text evidence="7">Belongs to the binding-protein-dependent transport system permease family.</text>
</comment>
<feature type="transmembrane region" description="Helical" evidence="7">
    <location>
        <begin position="261"/>
        <end position="286"/>
    </location>
</feature>
<evidence type="ECO:0000256" key="4">
    <source>
        <dbReference type="ARBA" id="ARBA00022692"/>
    </source>
</evidence>
<dbReference type="PANTHER" id="PTHR30193:SF37">
    <property type="entry name" value="INNER MEMBRANE ABC TRANSPORTER PERMEASE PROTEIN YCJO"/>
    <property type="match status" value="1"/>
</dbReference>
<feature type="domain" description="ABC transmembrane type-1" evidence="8">
    <location>
        <begin position="68"/>
        <end position="284"/>
    </location>
</feature>
<keyword evidence="6 7" id="KW-0472">Membrane</keyword>
<feature type="transmembrane region" description="Helical" evidence="7">
    <location>
        <begin position="72"/>
        <end position="94"/>
    </location>
</feature>
<dbReference type="GO" id="GO:0055085">
    <property type="term" value="P:transmembrane transport"/>
    <property type="evidence" value="ECO:0007669"/>
    <property type="project" value="InterPro"/>
</dbReference>
<keyword evidence="3" id="KW-1003">Cell membrane</keyword>
<dbReference type="InterPro" id="IPR000515">
    <property type="entry name" value="MetI-like"/>
</dbReference>
<evidence type="ECO:0000256" key="5">
    <source>
        <dbReference type="ARBA" id="ARBA00022989"/>
    </source>
</evidence>
<evidence type="ECO:0000256" key="2">
    <source>
        <dbReference type="ARBA" id="ARBA00022448"/>
    </source>
</evidence>
<dbReference type="PANTHER" id="PTHR30193">
    <property type="entry name" value="ABC TRANSPORTER PERMEASE PROTEIN"/>
    <property type="match status" value="1"/>
</dbReference>
<keyword evidence="4 7" id="KW-0812">Transmembrane</keyword>
<evidence type="ECO:0000313" key="10">
    <source>
        <dbReference type="Proteomes" id="UP000366766"/>
    </source>
</evidence>
<evidence type="ECO:0000256" key="3">
    <source>
        <dbReference type="ARBA" id="ARBA00022475"/>
    </source>
</evidence>
<organism evidence="9 10">
    <name type="scientific">Blautia wexlerae</name>
    <dbReference type="NCBI Taxonomy" id="418240"/>
    <lineage>
        <taxon>Bacteria</taxon>
        <taxon>Bacillati</taxon>
        <taxon>Bacillota</taxon>
        <taxon>Clostridia</taxon>
        <taxon>Lachnospirales</taxon>
        <taxon>Lachnospiraceae</taxon>
        <taxon>Blautia</taxon>
    </lineage>
</organism>
<dbReference type="GO" id="GO:0005886">
    <property type="term" value="C:plasma membrane"/>
    <property type="evidence" value="ECO:0007669"/>
    <property type="project" value="UniProtKB-SubCell"/>
</dbReference>
<dbReference type="PROSITE" id="PS50928">
    <property type="entry name" value="ABC_TM1"/>
    <property type="match status" value="1"/>
</dbReference>
<dbReference type="Gene3D" id="1.10.3720.10">
    <property type="entry name" value="MetI-like"/>
    <property type="match status" value="1"/>
</dbReference>
<dbReference type="CDD" id="cd06261">
    <property type="entry name" value="TM_PBP2"/>
    <property type="match status" value="1"/>
</dbReference>
<feature type="transmembrane region" description="Helical" evidence="7">
    <location>
        <begin position="155"/>
        <end position="177"/>
    </location>
</feature>
<dbReference type="RefSeq" id="WP_144136974.1">
    <property type="nucleotide sequence ID" value="NZ_CABHOF010000037.1"/>
</dbReference>
<keyword evidence="2 7" id="KW-0813">Transport</keyword>
<evidence type="ECO:0000313" key="9">
    <source>
        <dbReference type="EMBL" id="VUX64854.1"/>
    </source>
</evidence>
<proteinExistence type="inferred from homology"/>
<dbReference type="Proteomes" id="UP000366766">
    <property type="component" value="Unassembled WGS sequence"/>
</dbReference>
<keyword evidence="5 7" id="KW-1133">Transmembrane helix</keyword>
<dbReference type="InterPro" id="IPR051393">
    <property type="entry name" value="ABC_transporter_permease"/>
</dbReference>
<dbReference type="SUPFAM" id="SSF161098">
    <property type="entry name" value="MetI-like"/>
    <property type="match status" value="1"/>
</dbReference>
<evidence type="ECO:0000256" key="1">
    <source>
        <dbReference type="ARBA" id="ARBA00004651"/>
    </source>
</evidence>
<gene>
    <name evidence="9" type="primary">lacF_5</name>
    <name evidence="9" type="ORF">BWLFYP14_01711</name>
</gene>
<dbReference type="InterPro" id="IPR035906">
    <property type="entry name" value="MetI-like_sf"/>
</dbReference>
<dbReference type="EMBL" id="CABHOF010000037">
    <property type="protein sequence ID" value="VUX64854.1"/>
    <property type="molecule type" value="Genomic_DNA"/>
</dbReference>
<evidence type="ECO:0000256" key="6">
    <source>
        <dbReference type="ARBA" id="ARBA00023136"/>
    </source>
</evidence>
<keyword evidence="10" id="KW-1185">Reference proteome</keyword>
<dbReference type="AlphaFoldDB" id="A0A564WS55"/>
<sequence>MNKVMADKKAIMIFTLPCLIFFGLIAFYPVFQTVIMSFFDWDGLTTKTFTGLANYIKLFQDRIFWTSFRNSFLVAGVLMVFEVILGTFLTLVLMDKRIQCRKFIRSSLFIPVVLSVTVVCQLWSSILNPEIGLINQIFSALGLDFQQQWLSDKHVAILVVAFVNAWQYMGYQFVIIYSAANSIPTDYIEASRIDGATRWQTNFYIILPMLRDTLRNCLIFAVTGGFNIYSQMQLLTQGGPGTATYSLTYMTFRSAFKLRKYGYGCTSAVSLMLMCLASIAVINMLMCKKKENE</sequence>